<proteinExistence type="predicted"/>
<accession>A0A8J5RR54</accession>
<dbReference type="Proteomes" id="UP000729402">
    <property type="component" value="Unassembled WGS sequence"/>
</dbReference>
<reference evidence="2" key="2">
    <citation type="submission" date="2021-02" db="EMBL/GenBank/DDBJ databases">
        <authorList>
            <person name="Kimball J.A."/>
            <person name="Haas M.W."/>
            <person name="Macchietto M."/>
            <person name="Kono T."/>
            <person name="Duquette J."/>
            <person name="Shao M."/>
        </authorList>
    </citation>
    <scope>NUCLEOTIDE SEQUENCE</scope>
    <source>
        <tissue evidence="2">Fresh leaf tissue</tissue>
    </source>
</reference>
<reference evidence="2" key="1">
    <citation type="journal article" date="2021" name="bioRxiv">
        <title>Whole Genome Assembly and Annotation of Northern Wild Rice, Zizania palustris L., Supports a Whole Genome Duplication in the Zizania Genus.</title>
        <authorList>
            <person name="Haas M."/>
            <person name="Kono T."/>
            <person name="Macchietto M."/>
            <person name="Millas R."/>
            <person name="McGilp L."/>
            <person name="Shao M."/>
            <person name="Duquette J."/>
            <person name="Hirsch C.N."/>
            <person name="Kimball J."/>
        </authorList>
    </citation>
    <scope>NUCLEOTIDE SEQUENCE</scope>
    <source>
        <tissue evidence="2">Fresh leaf tissue</tissue>
    </source>
</reference>
<feature type="compositionally biased region" description="Basic and acidic residues" evidence="1">
    <location>
        <begin position="98"/>
        <end position="110"/>
    </location>
</feature>
<name>A0A8J5RR54_ZIZPA</name>
<feature type="compositionally biased region" description="Polar residues" evidence="1">
    <location>
        <begin position="121"/>
        <end position="150"/>
    </location>
</feature>
<feature type="region of interest" description="Disordered" evidence="1">
    <location>
        <begin position="1"/>
        <end position="162"/>
    </location>
</feature>
<gene>
    <name evidence="2" type="ORF">GUJ93_ZPchr0001g31615</name>
</gene>
<comment type="caution">
    <text evidence="2">The sequence shown here is derived from an EMBL/GenBank/DDBJ whole genome shotgun (WGS) entry which is preliminary data.</text>
</comment>
<dbReference type="AlphaFoldDB" id="A0A8J5RR54"/>
<evidence type="ECO:0000313" key="2">
    <source>
        <dbReference type="EMBL" id="KAG8051554.1"/>
    </source>
</evidence>
<feature type="compositionally biased region" description="Basic and acidic residues" evidence="1">
    <location>
        <begin position="206"/>
        <end position="234"/>
    </location>
</feature>
<evidence type="ECO:0000313" key="3">
    <source>
        <dbReference type="Proteomes" id="UP000729402"/>
    </source>
</evidence>
<sequence>MEGWPEAEQESPSRTGLEAGRVELGEEQANGGKKVTKKRRKQMSTAKKSRARSRLYRNRNPDTTNPEGDRGGGRCQRKARIQNRTTRPGREMSGIARVELEDRNGVREGNRLPGVNRGGMPSTNRGGMPSTKASGSDPTRQLLTLPTSFISDPIGTTHDREKERAFRGGGVMDWGAQTDQDKTLKILARGEIPRRDEIGKREIMLKLEQRKKGTSHEKAEGDRDEGRGKLDEGKNLTGGEAPAST</sequence>
<keyword evidence="3" id="KW-1185">Reference proteome</keyword>
<protein>
    <submittedName>
        <fullName evidence="2">Uncharacterized protein</fullName>
    </submittedName>
</protein>
<dbReference type="EMBL" id="JAAALK010000288">
    <property type="protein sequence ID" value="KAG8051554.1"/>
    <property type="molecule type" value="Genomic_DNA"/>
</dbReference>
<feature type="compositionally biased region" description="Basic residues" evidence="1">
    <location>
        <begin position="34"/>
        <end position="57"/>
    </location>
</feature>
<evidence type="ECO:0000256" key="1">
    <source>
        <dbReference type="SAM" id="MobiDB-lite"/>
    </source>
</evidence>
<feature type="region of interest" description="Disordered" evidence="1">
    <location>
        <begin position="206"/>
        <end position="245"/>
    </location>
</feature>
<organism evidence="2 3">
    <name type="scientific">Zizania palustris</name>
    <name type="common">Northern wild rice</name>
    <dbReference type="NCBI Taxonomy" id="103762"/>
    <lineage>
        <taxon>Eukaryota</taxon>
        <taxon>Viridiplantae</taxon>
        <taxon>Streptophyta</taxon>
        <taxon>Embryophyta</taxon>
        <taxon>Tracheophyta</taxon>
        <taxon>Spermatophyta</taxon>
        <taxon>Magnoliopsida</taxon>
        <taxon>Liliopsida</taxon>
        <taxon>Poales</taxon>
        <taxon>Poaceae</taxon>
        <taxon>BOP clade</taxon>
        <taxon>Oryzoideae</taxon>
        <taxon>Oryzeae</taxon>
        <taxon>Zizaniinae</taxon>
        <taxon>Zizania</taxon>
    </lineage>
</organism>